<dbReference type="PANTHER" id="PTHR36307:SF1">
    <property type="entry name" value="FLAGELLA BASAL BODY P-RING FORMATION PROTEIN FLGA"/>
    <property type="match status" value="1"/>
</dbReference>
<evidence type="ECO:0000256" key="2">
    <source>
        <dbReference type="ARBA" id="ARBA00010474"/>
    </source>
</evidence>
<dbReference type="PANTHER" id="PTHR36307">
    <property type="entry name" value="FLAGELLA BASAL BODY P-RING FORMATION PROTEIN FLGA"/>
    <property type="match status" value="1"/>
</dbReference>
<dbReference type="GO" id="GO:0042597">
    <property type="term" value="C:periplasmic space"/>
    <property type="evidence" value="ECO:0007669"/>
    <property type="project" value="UniProtKB-SubCell"/>
</dbReference>
<comment type="similarity">
    <text evidence="2 7">Belongs to the FlgA family.</text>
</comment>
<evidence type="ECO:0000313" key="10">
    <source>
        <dbReference type="Proteomes" id="UP000027318"/>
    </source>
</evidence>
<dbReference type="CDD" id="cd11614">
    <property type="entry name" value="SAF_CpaB_FlgA_like"/>
    <property type="match status" value="1"/>
</dbReference>
<dbReference type="Pfam" id="PF13144">
    <property type="entry name" value="ChapFlgA"/>
    <property type="match status" value="1"/>
</dbReference>
<dbReference type="STRING" id="267850.ADINL_1024"/>
<dbReference type="InterPro" id="IPR013974">
    <property type="entry name" value="SAF"/>
</dbReference>
<evidence type="ECO:0000256" key="4">
    <source>
        <dbReference type="ARBA" id="ARBA00022729"/>
    </source>
</evidence>
<dbReference type="InterPro" id="IPR036732">
    <property type="entry name" value="AFP_Neu5c_C_sf"/>
</dbReference>
<evidence type="ECO:0000256" key="7">
    <source>
        <dbReference type="RuleBase" id="RU362063"/>
    </source>
</evidence>
<evidence type="ECO:0000256" key="5">
    <source>
        <dbReference type="ARBA" id="ARBA00022764"/>
    </source>
</evidence>
<keyword evidence="5 7" id="KW-0574">Periplasm</keyword>
<proteinExistence type="inferred from homology"/>
<dbReference type="EMBL" id="JMSZ01000016">
    <property type="protein sequence ID" value="KDE40432.1"/>
    <property type="molecule type" value="Genomic_DNA"/>
</dbReference>
<dbReference type="Proteomes" id="UP000027318">
    <property type="component" value="Unassembled WGS sequence"/>
</dbReference>
<dbReference type="SUPFAM" id="SSF51269">
    <property type="entry name" value="AFP III-like domain"/>
    <property type="match status" value="1"/>
</dbReference>
<dbReference type="Gene3D" id="2.30.30.760">
    <property type="match status" value="1"/>
</dbReference>
<dbReference type="InterPro" id="IPR017585">
    <property type="entry name" value="SAF_FlgA"/>
</dbReference>
<evidence type="ECO:0000256" key="1">
    <source>
        <dbReference type="ARBA" id="ARBA00004418"/>
    </source>
</evidence>
<feature type="domain" description="SAF" evidence="8">
    <location>
        <begin position="82"/>
        <end position="144"/>
    </location>
</feature>
<dbReference type="GO" id="GO:0044780">
    <property type="term" value="P:bacterial-type flagellum assembly"/>
    <property type="evidence" value="ECO:0007669"/>
    <property type="project" value="InterPro"/>
</dbReference>
<reference evidence="9 10" key="1">
    <citation type="journal article" date="2005" name="Int. J. Syst. Evol. Microbiol.">
        <title>Nitrincola lacisaponensis gen. nov., sp. nov., a novel alkaliphilic bacterium isolated from an alkaline, saline lake.</title>
        <authorList>
            <person name="Dimitriu P.A."/>
            <person name="Shukla S.K."/>
            <person name="Conradt J."/>
            <person name="Marquez M.C."/>
            <person name="Ventosa A."/>
            <person name="Maglia A."/>
            <person name="Peyton B.M."/>
            <person name="Pinkart H.C."/>
            <person name="Mormile M.R."/>
        </authorList>
    </citation>
    <scope>NUCLEOTIDE SEQUENCE [LARGE SCALE GENOMIC DNA]</scope>
    <source>
        <strain evidence="9 10">4CA</strain>
    </source>
</reference>
<organism evidence="9 10">
    <name type="scientific">Nitrincola lacisaponensis</name>
    <dbReference type="NCBI Taxonomy" id="267850"/>
    <lineage>
        <taxon>Bacteria</taxon>
        <taxon>Pseudomonadati</taxon>
        <taxon>Pseudomonadota</taxon>
        <taxon>Gammaproteobacteria</taxon>
        <taxon>Oceanospirillales</taxon>
        <taxon>Oceanospirillaceae</taxon>
        <taxon>Nitrincola</taxon>
    </lineage>
</organism>
<dbReference type="InterPro" id="IPR039246">
    <property type="entry name" value="Flagellar_FlgA"/>
</dbReference>
<gene>
    <name evidence="9" type="ORF">ADINL_1024</name>
</gene>
<dbReference type="Gene3D" id="3.90.1210.10">
    <property type="entry name" value="Antifreeze-like/N-acetylneuraminic acid synthase C-terminal domain"/>
    <property type="match status" value="1"/>
</dbReference>
<comment type="caution">
    <text evidence="9">The sequence shown here is derived from an EMBL/GenBank/DDBJ whole genome shotgun (WGS) entry which is preliminary data.</text>
</comment>
<keyword evidence="7" id="KW-1005">Bacterial flagellum biogenesis</keyword>
<comment type="function">
    <text evidence="6 7">Involved in the assembly process of the P-ring formation. It may associate with FlgF on the rod constituting a structure essential for the P-ring assembly or may act as a modulator protein for the P-ring assembly.</text>
</comment>
<keyword evidence="9" id="KW-0966">Cell projection</keyword>
<dbReference type="NCBIfam" id="TIGR03170">
    <property type="entry name" value="flgA_cterm"/>
    <property type="match status" value="1"/>
</dbReference>
<name>A0A063Y7Q4_9GAMM</name>
<evidence type="ECO:0000256" key="3">
    <source>
        <dbReference type="ARBA" id="ARBA00014754"/>
    </source>
</evidence>
<evidence type="ECO:0000256" key="6">
    <source>
        <dbReference type="ARBA" id="ARBA00025643"/>
    </source>
</evidence>
<evidence type="ECO:0000313" key="9">
    <source>
        <dbReference type="EMBL" id="KDE40432.1"/>
    </source>
</evidence>
<sequence length="206" mass="22962">MSPETIEQQVHDAILTEFNTRLPESRVEVIINPVNTTLDLPRCLTPLEITLPFSSGQRITARVNCHSPVWSLFVTAQVRQLMDVIVTNRPLPRNSRISASDIRLSEQDVIRMSGDYFVRLEDVIGQQVRRPIGNDQVITSRMIETALAVTRGAQVSIEARRGSLVIRTPGIALEDGQLGQQIRVRNEQSGTEIRGTVIGNGMIQVQ</sequence>
<keyword evidence="10" id="KW-1185">Reference proteome</keyword>
<accession>A0A063Y7Q4</accession>
<dbReference type="AlphaFoldDB" id="A0A063Y7Q4"/>
<keyword evidence="9" id="KW-0969">Cilium</keyword>
<protein>
    <recommendedName>
        <fullName evidence="3 7">Flagella basal body P-ring formation protein FlgA</fullName>
    </recommendedName>
</protein>
<evidence type="ECO:0000259" key="8">
    <source>
        <dbReference type="SMART" id="SM00858"/>
    </source>
</evidence>
<comment type="subcellular location">
    <subcellularLocation>
        <location evidence="1 7">Periplasm</location>
    </subcellularLocation>
</comment>
<keyword evidence="4" id="KW-0732">Signal</keyword>
<dbReference type="SMART" id="SM00858">
    <property type="entry name" value="SAF"/>
    <property type="match status" value="1"/>
</dbReference>
<keyword evidence="9" id="KW-0282">Flagellum</keyword>